<gene>
    <name evidence="2" type="ORF">I8755_26490</name>
</gene>
<protein>
    <submittedName>
        <fullName evidence="2">Uncharacterized protein</fullName>
    </submittedName>
</protein>
<proteinExistence type="predicted"/>
<evidence type="ECO:0000313" key="3">
    <source>
        <dbReference type="Proteomes" id="UP000596130"/>
    </source>
</evidence>
<feature type="region of interest" description="Disordered" evidence="1">
    <location>
        <begin position="30"/>
        <end position="63"/>
    </location>
</feature>
<sequence>MQELIELGVRAAKGAGAAVIGAVDAITSGPLTPVGSNVPKEDDEAAAGASGASVGEDGEGADT</sequence>
<dbReference type="EMBL" id="CP065959">
    <property type="protein sequence ID" value="QQC91560.1"/>
    <property type="molecule type" value="Genomic_DNA"/>
</dbReference>
<evidence type="ECO:0000256" key="1">
    <source>
        <dbReference type="SAM" id="MobiDB-lite"/>
    </source>
</evidence>
<organism evidence="2 3">
    <name type="scientific">Streptomyces alfalfae</name>
    <dbReference type="NCBI Taxonomy" id="1642299"/>
    <lineage>
        <taxon>Bacteria</taxon>
        <taxon>Bacillati</taxon>
        <taxon>Actinomycetota</taxon>
        <taxon>Actinomycetes</taxon>
        <taxon>Kitasatosporales</taxon>
        <taxon>Streptomycetaceae</taxon>
        <taxon>Streptomyces</taxon>
    </lineage>
</organism>
<name>A0A7T4TZS5_9ACTN</name>
<evidence type="ECO:0000313" key="2">
    <source>
        <dbReference type="EMBL" id="QQC91560.1"/>
    </source>
</evidence>
<dbReference type="RefSeq" id="WP_198503694.1">
    <property type="nucleotide sequence ID" value="NZ_CP065959.1"/>
</dbReference>
<accession>A0A7T4TZS5</accession>
<dbReference type="AlphaFoldDB" id="A0A7T4TZS5"/>
<dbReference type="Proteomes" id="UP000596130">
    <property type="component" value="Chromosome"/>
</dbReference>
<reference evidence="2 3" key="1">
    <citation type="submission" date="2020-12" db="EMBL/GenBank/DDBJ databases">
        <title>Identification and biosynthesis of polyene macrolides produced by Streptomyces alfalfae Men-myco-93-63.</title>
        <authorList>
            <person name="Liu D."/>
            <person name="Li Y."/>
            <person name="Liu L."/>
            <person name="Han X."/>
            <person name="Shen F."/>
        </authorList>
    </citation>
    <scope>NUCLEOTIDE SEQUENCE [LARGE SCALE GENOMIC DNA]</scope>
    <source>
        <strain evidence="2 3">Men-myco-93-63</strain>
    </source>
</reference>
<feature type="compositionally biased region" description="Low complexity" evidence="1">
    <location>
        <begin position="46"/>
        <end position="55"/>
    </location>
</feature>